<accession>A0AAU9QEA1</accession>
<evidence type="ECO:0008006" key="4">
    <source>
        <dbReference type="Google" id="ProtNLM"/>
    </source>
</evidence>
<dbReference type="RefSeq" id="WP_409588006.1">
    <property type="nucleotide sequence ID" value="NZ_CAKMTZ010000001.1"/>
</dbReference>
<evidence type="ECO:0000313" key="3">
    <source>
        <dbReference type="Proteomes" id="UP001295462"/>
    </source>
</evidence>
<sequence length="99" mass="11320">MKRTFAYLLSILCALPIYAGQTKSNLTIEHLRVRKSVAYIKFSECSYYSRVYLNSEYEKLMYSVATAAALANKRVSVEFNGDDCSKKELELVYIDVLTV</sequence>
<proteinExistence type="predicted"/>
<reference evidence="2" key="1">
    <citation type="submission" date="2022-01" db="EMBL/GenBank/DDBJ databases">
        <authorList>
            <person name="Lagorce A."/>
        </authorList>
    </citation>
    <scope>NUCLEOTIDE SEQUENCE</scope>
    <source>
        <strain evidence="2">Th15_F1_A12</strain>
    </source>
</reference>
<dbReference type="EMBL" id="CAKMUD010000001">
    <property type="protein sequence ID" value="CAH1566095.1"/>
    <property type="molecule type" value="Genomic_DNA"/>
</dbReference>
<keyword evidence="1" id="KW-0732">Signal</keyword>
<feature type="signal peptide" evidence="1">
    <location>
        <begin position="1"/>
        <end position="19"/>
    </location>
</feature>
<name>A0AAU9QEA1_9VIBR</name>
<gene>
    <name evidence="2" type="ORF">THF1A12_10445</name>
</gene>
<protein>
    <recommendedName>
        <fullName evidence="4">DUF3718 domain-containing protein</fullName>
    </recommendedName>
</protein>
<dbReference type="Proteomes" id="UP001295462">
    <property type="component" value="Unassembled WGS sequence"/>
</dbReference>
<evidence type="ECO:0000256" key="1">
    <source>
        <dbReference type="SAM" id="SignalP"/>
    </source>
</evidence>
<comment type="caution">
    <text evidence="2">The sequence shown here is derived from an EMBL/GenBank/DDBJ whole genome shotgun (WGS) entry which is preliminary data.</text>
</comment>
<organism evidence="2 3">
    <name type="scientific">Vibrio jasicida</name>
    <dbReference type="NCBI Taxonomy" id="766224"/>
    <lineage>
        <taxon>Bacteria</taxon>
        <taxon>Pseudomonadati</taxon>
        <taxon>Pseudomonadota</taxon>
        <taxon>Gammaproteobacteria</taxon>
        <taxon>Vibrionales</taxon>
        <taxon>Vibrionaceae</taxon>
        <taxon>Vibrio</taxon>
    </lineage>
</organism>
<feature type="chain" id="PRO_5043549650" description="DUF3718 domain-containing protein" evidence="1">
    <location>
        <begin position="20"/>
        <end position="99"/>
    </location>
</feature>
<dbReference type="AlphaFoldDB" id="A0AAU9QEA1"/>
<evidence type="ECO:0000313" key="2">
    <source>
        <dbReference type="EMBL" id="CAH1566095.1"/>
    </source>
</evidence>